<feature type="transmembrane region" description="Helical" evidence="6">
    <location>
        <begin position="161"/>
        <end position="179"/>
    </location>
</feature>
<proteinExistence type="predicted"/>
<keyword evidence="8" id="KW-1185">Reference proteome</keyword>
<feature type="transmembrane region" description="Helical" evidence="6">
    <location>
        <begin position="120"/>
        <end position="140"/>
    </location>
</feature>
<feature type="transmembrane region" description="Helical" evidence="6">
    <location>
        <begin position="87"/>
        <end position="108"/>
    </location>
</feature>
<feature type="transmembrane region" description="Helical" evidence="6">
    <location>
        <begin position="288"/>
        <end position="312"/>
    </location>
</feature>
<reference evidence="7 8" key="1">
    <citation type="submission" date="2019-03" db="EMBL/GenBank/DDBJ databases">
        <title>Complete Genome Sequence of Leuconostoc kimchii strain NKJ218 Isolated from Homemade Kimchi.</title>
        <authorList>
            <person name="Jung J.Y."/>
            <person name="Jin H.M."/>
            <person name="Jung J.-W."/>
            <person name="Lee S.-Y."/>
            <person name="Ryu B.-G."/>
            <person name="Han S.-S."/>
            <person name="Kang H.K."/>
            <person name="Choi H.W."/>
            <person name="Chung E.J."/>
            <person name="Choi K.-M."/>
        </authorList>
    </citation>
    <scope>NUCLEOTIDE SEQUENCE [LARGE SCALE GENOMIC DNA]</scope>
    <source>
        <strain evidence="7 8">NKJ218</strain>
    </source>
</reference>
<feature type="transmembrane region" description="Helical" evidence="6">
    <location>
        <begin position="324"/>
        <end position="347"/>
    </location>
</feature>
<evidence type="ECO:0000313" key="7">
    <source>
        <dbReference type="EMBL" id="QBR46754.1"/>
    </source>
</evidence>
<keyword evidence="4 6" id="KW-1133">Transmembrane helix</keyword>
<evidence type="ECO:0000256" key="5">
    <source>
        <dbReference type="ARBA" id="ARBA00023136"/>
    </source>
</evidence>
<evidence type="ECO:0000256" key="3">
    <source>
        <dbReference type="ARBA" id="ARBA00022692"/>
    </source>
</evidence>
<evidence type="ECO:0000256" key="2">
    <source>
        <dbReference type="ARBA" id="ARBA00022475"/>
    </source>
</evidence>
<dbReference type="EMBL" id="CP037939">
    <property type="protein sequence ID" value="QBR46754.1"/>
    <property type="molecule type" value="Genomic_DNA"/>
</dbReference>
<keyword evidence="7" id="KW-0813">Transport</keyword>
<keyword evidence="7" id="KW-0762">Sugar transport</keyword>
<dbReference type="PANTHER" id="PTHR30250:SF21">
    <property type="entry name" value="LIPID II FLIPPASE MURJ"/>
    <property type="match status" value="1"/>
</dbReference>
<protein>
    <submittedName>
        <fullName evidence="7">Sugar transporter</fullName>
    </submittedName>
</protein>
<gene>
    <name evidence="7" type="ORF">EW139_00890</name>
</gene>
<organism evidence="7 8">
    <name type="scientific">Leuconostoc kimchii</name>
    <dbReference type="NCBI Taxonomy" id="136609"/>
    <lineage>
        <taxon>Bacteria</taxon>
        <taxon>Bacillati</taxon>
        <taxon>Bacillota</taxon>
        <taxon>Bacilli</taxon>
        <taxon>Lactobacillales</taxon>
        <taxon>Lactobacillaceae</taxon>
        <taxon>Leuconostoc</taxon>
    </lineage>
</organism>
<keyword evidence="5 6" id="KW-0472">Membrane</keyword>
<feature type="transmembrane region" description="Helical" evidence="6">
    <location>
        <begin position="417"/>
        <end position="436"/>
    </location>
</feature>
<name>A0ABX5SJZ7_9LACO</name>
<accession>A0ABX5SJZ7</accession>
<evidence type="ECO:0000256" key="6">
    <source>
        <dbReference type="SAM" id="Phobius"/>
    </source>
</evidence>
<feature type="transmembrane region" description="Helical" evidence="6">
    <location>
        <begin position="26"/>
        <end position="44"/>
    </location>
</feature>
<feature type="transmembrane region" description="Helical" evidence="6">
    <location>
        <begin position="485"/>
        <end position="507"/>
    </location>
</feature>
<feature type="transmembrane region" description="Helical" evidence="6">
    <location>
        <begin position="185"/>
        <end position="207"/>
    </location>
</feature>
<evidence type="ECO:0000313" key="8">
    <source>
        <dbReference type="Proteomes" id="UP000295756"/>
    </source>
</evidence>
<dbReference type="InterPro" id="IPR050833">
    <property type="entry name" value="Poly_Biosynth_Transport"/>
</dbReference>
<evidence type="ECO:0000256" key="4">
    <source>
        <dbReference type="ARBA" id="ARBA00022989"/>
    </source>
</evidence>
<dbReference type="PANTHER" id="PTHR30250">
    <property type="entry name" value="PST FAMILY PREDICTED COLANIC ACID TRANSPORTER"/>
    <property type="match status" value="1"/>
</dbReference>
<feature type="transmembrane region" description="Helical" evidence="6">
    <location>
        <begin position="56"/>
        <end position="75"/>
    </location>
</feature>
<feature type="transmembrane region" description="Helical" evidence="6">
    <location>
        <begin position="359"/>
        <end position="381"/>
    </location>
</feature>
<dbReference type="Pfam" id="PF01943">
    <property type="entry name" value="Polysacc_synt"/>
    <property type="match status" value="1"/>
</dbReference>
<feature type="transmembrane region" description="Helical" evidence="6">
    <location>
        <begin position="228"/>
        <end position="253"/>
    </location>
</feature>
<feature type="transmembrane region" description="Helical" evidence="6">
    <location>
        <begin position="456"/>
        <end position="479"/>
    </location>
</feature>
<comment type="subcellular location">
    <subcellularLocation>
        <location evidence="1">Cell membrane</location>
        <topology evidence="1">Multi-pass membrane protein</topology>
    </subcellularLocation>
</comment>
<keyword evidence="3 6" id="KW-0812">Transmembrane</keyword>
<evidence type="ECO:0000256" key="1">
    <source>
        <dbReference type="ARBA" id="ARBA00004651"/>
    </source>
</evidence>
<dbReference type="RefSeq" id="WP_013102839.1">
    <property type="nucleotide sequence ID" value="NZ_CP037939.1"/>
</dbReference>
<dbReference type="Proteomes" id="UP000295756">
    <property type="component" value="Chromosome"/>
</dbReference>
<feature type="transmembrane region" description="Helical" evidence="6">
    <location>
        <begin position="393"/>
        <end position="411"/>
    </location>
</feature>
<keyword evidence="2" id="KW-1003">Cell membrane</keyword>
<sequence length="517" mass="57479">MKNKLTQNKLTTGASWLIIANVSSRLIGIAYVIPWTILFGVASINANSLFGKGYTIYQFFLALSTVGLPSAVTQMANSLSRNEKSSFLISSVHFSMIQGLCTSAVLWISSPLLSNGDNNLIPVLHSLAISVIIFPFLSVIRGYFQSRLEMDIVAKSEIIEQVIRVLYMLISTYIILNVLKKGWVLAVVHSTFAAAIGALAATIYLLFKLLIIFNLKDIKSSYKSYHPFNMLVIIKKSIPFVFIGSFLTVYQWIDQYTFFYFMKIFHVGYSSHSLNVLFGVFNFNVNKLILIIVALAVSIASTILPLITANITDITLVRIKVKQAIILFWSVVLPAALGLYAVSGPIYTAFYGNYINTNITIPMTQISAITSIFMGGATVLAMIMQSLLKTKLILYYFTLGFVVKLILQPILINALGAIGPMYASLGSLVLVNYMLLRYLNHRMSISDILGDKYVGIITMTSFGMFIIVVVLNSTLAGFFDNTARFTQMMVLISDVGVGMAFIFFFYYKLGVLKHLFK</sequence>
<dbReference type="InterPro" id="IPR002797">
    <property type="entry name" value="Polysacc_synth"/>
</dbReference>